<evidence type="ECO:0000256" key="6">
    <source>
        <dbReference type="ARBA" id="ARBA00022741"/>
    </source>
</evidence>
<feature type="transmembrane region" description="Helical" evidence="16">
    <location>
        <begin position="153"/>
        <end position="173"/>
    </location>
</feature>
<dbReference type="PANTHER" id="PTHR22683:SF41">
    <property type="entry name" value="DNA TRANSLOCASE FTSK"/>
    <property type="match status" value="1"/>
</dbReference>
<name>A0A5E6MGT7_9BACT</name>
<evidence type="ECO:0000256" key="12">
    <source>
        <dbReference type="ARBA" id="ARBA00023306"/>
    </source>
</evidence>
<comment type="caution">
    <text evidence="18">The sequence shown here is derived from an EMBL/GenBank/DDBJ whole genome shotgun (WGS) entry which is preliminary data.</text>
</comment>
<evidence type="ECO:0000256" key="11">
    <source>
        <dbReference type="ARBA" id="ARBA00023136"/>
    </source>
</evidence>
<dbReference type="SMART" id="SM00843">
    <property type="entry name" value="Ftsk_gamma"/>
    <property type="match status" value="1"/>
</dbReference>
<evidence type="ECO:0000259" key="17">
    <source>
        <dbReference type="PROSITE" id="PS50901"/>
    </source>
</evidence>
<keyword evidence="7" id="KW-0159">Chromosome partition</keyword>
<feature type="region of interest" description="Disordered" evidence="15">
    <location>
        <begin position="588"/>
        <end position="608"/>
    </location>
</feature>
<dbReference type="Pfam" id="PF17854">
    <property type="entry name" value="FtsK_alpha"/>
    <property type="match status" value="1"/>
</dbReference>
<feature type="transmembrane region" description="Helical" evidence="16">
    <location>
        <begin position="117"/>
        <end position="141"/>
    </location>
</feature>
<evidence type="ECO:0000256" key="13">
    <source>
        <dbReference type="ARBA" id="ARBA00025923"/>
    </source>
</evidence>
<keyword evidence="5 16" id="KW-0812">Transmembrane</keyword>
<dbReference type="GO" id="GO:0005524">
    <property type="term" value="F:ATP binding"/>
    <property type="evidence" value="ECO:0007669"/>
    <property type="project" value="UniProtKB-UniRule"/>
</dbReference>
<keyword evidence="4" id="KW-0132">Cell division</keyword>
<dbReference type="InterPro" id="IPR018541">
    <property type="entry name" value="Ftsk_gamma"/>
</dbReference>
<dbReference type="AlphaFoldDB" id="A0A5E6MGT7"/>
<dbReference type="GO" id="GO:0005886">
    <property type="term" value="C:plasma membrane"/>
    <property type="evidence" value="ECO:0007669"/>
    <property type="project" value="UniProtKB-SubCell"/>
</dbReference>
<dbReference type="Proteomes" id="UP000381693">
    <property type="component" value="Unassembled WGS sequence"/>
</dbReference>
<dbReference type="InterPro" id="IPR027417">
    <property type="entry name" value="P-loop_NTPase"/>
</dbReference>
<dbReference type="InterPro" id="IPR050206">
    <property type="entry name" value="FtsK/SpoIIIE/SftA"/>
</dbReference>
<comment type="subcellular location">
    <subcellularLocation>
        <location evidence="1">Cell membrane</location>
        <topology evidence="1">Multi-pass membrane protein</topology>
    </subcellularLocation>
</comment>
<dbReference type="InterPro" id="IPR002543">
    <property type="entry name" value="FtsK_dom"/>
</dbReference>
<evidence type="ECO:0000256" key="14">
    <source>
        <dbReference type="PROSITE-ProRule" id="PRU00289"/>
    </source>
</evidence>
<keyword evidence="6 14" id="KW-0547">Nucleotide-binding</keyword>
<dbReference type="PANTHER" id="PTHR22683">
    <property type="entry name" value="SPORULATION PROTEIN RELATED"/>
    <property type="match status" value="1"/>
</dbReference>
<keyword evidence="8 14" id="KW-0067">ATP-binding</keyword>
<evidence type="ECO:0000256" key="4">
    <source>
        <dbReference type="ARBA" id="ARBA00022618"/>
    </source>
</evidence>
<dbReference type="InterPro" id="IPR041027">
    <property type="entry name" value="FtsK_alpha"/>
</dbReference>
<evidence type="ECO:0000256" key="2">
    <source>
        <dbReference type="ARBA" id="ARBA00006474"/>
    </source>
</evidence>
<dbReference type="Pfam" id="PF13491">
    <property type="entry name" value="FtsK_4TM"/>
    <property type="match status" value="1"/>
</dbReference>
<reference evidence="18" key="1">
    <citation type="submission" date="2019-09" db="EMBL/GenBank/DDBJ databases">
        <authorList>
            <person name="Cremers G."/>
        </authorList>
    </citation>
    <scope>NUCLEOTIDE SEQUENCE [LARGE SCALE GENOMIC DNA]</scope>
    <source>
        <strain evidence="18">3B</strain>
    </source>
</reference>
<comment type="subunit">
    <text evidence="13">Homohexamer. Forms a ring that surrounds DNA.</text>
</comment>
<comment type="similarity">
    <text evidence="2">Belongs to the FtsK/SpoIIIE/SftA family.</text>
</comment>
<dbReference type="SUPFAM" id="SSF46785">
    <property type="entry name" value="Winged helix' DNA-binding domain"/>
    <property type="match status" value="1"/>
</dbReference>
<keyword evidence="10" id="KW-0238">DNA-binding</keyword>
<dbReference type="GO" id="GO:0003677">
    <property type="term" value="F:DNA binding"/>
    <property type="evidence" value="ECO:0007669"/>
    <property type="project" value="UniProtKB-KW"/>
</dbReference>
<dbReference type="PROSITE" id="PS50901">
    <property type="entry name" value="FTSK"/>
    <property type="match status" value="1"/>
</dbReference>
<evidence type="ECO:0000256" key="1">
    <source>
        <dbReference type="ARBA" id="ARBA00004651"/>
    </source>
</evidence>
<keyword evidence="9 16" id="KW-1133">Transmembrane helix</keyword>
<evidence type="ECO:0000256" key="8">
    <source>
        <dbReference type="ARBA" id="ARBA00022840"/>
    </source>
</evidence>
<feature type="transmembrane region" description="Helical" evidence="16">
    <location>
        <begin position="65"/>
        <end position="88"/>
    </location>
</feature>
<evidence type="ECO:0000256" key="15">
    <source>
        <dbReference type="SAM" id="MobiDB-lite"/>
    </source>
</evidence>
<evidence type="ECO:0000256" key="3">
    <source>
        <dbReference type="ARBA" id="ARBA00022475"/>
    </source>
</evidence>
<keyword evidence="3" id="KW-1003">Cell membrane</keyword>
<sequence>MDHRQFPENGLFPSQTDARELSMDQKRRASLWLSPCGELQKPFAPLPSGKIECAVKLWEKAKSRLLAETSSIFCFGIALLLLLSLVSYRPSDIAFNQWPRPAEAANAIGPVGAYTAFALYSFFGLGAFLIPFLLLTAGLAFSLQARVVWRRKLLWTLLFLIAAAGLFNVQPYFGAEWRVRANIGSTGGFVGELLDRALLSPALGRTGSEIFLGLACLLLLIILYEAEPVRSLVRLVHWAEERWASYREERLRREGVRGQLEIAERKLAEEEKLLSRKISGKENRLATRRATLAPEIVDAAERTPAHTPSPPILDSIRKRPEEPLPWAAASTDSTDYCRPPLRLLRESSAPRKGGPGDADLRATGELLVRTLASFGIETTLGTITKGPTVIRFELYPAEGVRVDRILSLQRDVARATRAEKIHILAPIPGKDSVGIEIPNPNKSAVVLREILGIPDFQQSQARLPIALGKDVYGNPLIADLAEMPHLLIAGATGSGKSVCVNSILLSLLYRFGPEELRLILVDPKQVELQIYNGIPHLIVPVVVDPKKVITAFKWVIVEMDKRYKLLAAAGVRNIAAYNAQMRKGLASSRKSSSASGEGPGEKASESDLPRPLPAIAVIVDELADLMQTASADVEVAIARLSAKARAAGIHLIVATQTPRREVVTGVIKANIPCRIAFQVSSSLDSRVILDENGAENLLGKGDFLYLPPGVGQVVRGQGAYVSEEEVAEVVDYVRAQGGPTMENELHDQLSGESPTSDLSDSDRELVQKCLEIIWQERRASTSLLQRRLRLGYNRAAWVMDLLQDRGLVGPENGAKPREILADLDGPVPTA</sequence>
<keyword evidence="12" id="KW-0131">Cell cycle</keyword>
<evidence type="ECO:0000256" key="7">
    <source>
        <dbReference type="ARBA" id="ARBA00022829"/>
    </source>
</evidence>
<accession>A0A5E6MGT7</accession>
<feature type="region of interest" description="Disordered" evidence="15">
    <location>
        <begin position="741"/>
        <end position="761"/>
    </location>
</feature>
<dbReference type="Gene3D" id="3.30.980.40">
    <property type="match status" value="1"/>
</dbReference>
<dbReference type="InterPro" id="IPR003593">
    <property type="entry name" value="AAA+_ATPase"/>
</dbReference>
<feature type="domain" description="FtsK" evidence="17">
    <location>
        <begin position="473"/>
        <end position="686"/>
    </location>
</feature>
<dbReference type="EMBL" id="CABFUZ020000083">
    <property type="protein sequence ID" value="VVM05294.1"/>
    <property type="molecule type" value="Genomic_DNA"/>
</dbReference>
<dbReference type="Gene3D" id="1.10.10.10">
    <property type="entry name" value="Winged helix-like DNA-binding domain superfamily/Winged helix DNA-binding domain"/>
    <property type="match status" value="1"/>
</dbReference>
<evidence type="ECO:0000256" key="10">
    <source>
        <dbReference type="ARBA" id="ARBA00023125"/>
    </source>
</evidence>
<dbReference type="Pfam" id="PF09397">
    <property type="entry name" value="FtsK_gamma"/>
    <property type="match status" value="1"/>
</dbReference>
<dbReference type="InterPro" id="IPR036390">
    <property type="entry name" value="WH_DNA-bd_sf"/>
</dbReference>
<keyword evidence="11 16" id="KW-0472">Membrane</keyword>
<dbReference type="SUPFAM" id="SSF52540">
    <property type="entry name" value="P-loop containing nucleoside triphosphate hydrolases"/>
    <property type="match status" value="1"/>
</dbReference>
<organism evidence="18 19">
    <name type="scientific">Methylacidimicrobium cyclopophantes</name>
    <dbReference type="NCBI Taxonomy" id="1041766"/>
    <lineage>
        <taxon>Bacteria</taxon>
        <taxon>Pseudomonadati</taxon>
        <taxon>Verrucomicrobiota</taxon>
        <taxon>Methylacidimicrobium</taxon>
    </lineage>
</organism>
<dbReference type="GO" id="GO:0007059">
    <property type="term" value="P:chromosome segregation"/>
    <property type="evidence" value="ECO:0007669"/>
    <property type="project" value="UniProtKB-KW"/>
</dbReference>
<feature type="binding site" evidence="14">
    <location>
        <begin position="490"/>
        <end position="497"/>
    </location>
    <ligand>
        <name>ATP</name>
        <dbReference type="ChEBI" id="CHEBI:30616"/>
    </ligand>
</feature>
<dbReference type="InterPro" id="IPR025199">
    <property type="entry name" value="FtsK_4TM"/>
</dbReference>
<dbReference type="GO" id="GO:0051301">
    <property type="term" value="P:cell division"/>
    <property type="evidence" value="ECO:0007669"/>
    <property type="project" value="UniProtKB-KW"/>
</dbReference>
<proteinExistence type="inferred from homology"/>
<dbReference type="Pfam" id="PF01580">
    <property type="entry name" value="FtsK_SpoIIIE"/>
    <property type="match status" value="1"/>
</dbReference>
<evidence type="ECO:0000313" key="19">
    <source>
        <dbReference type="Proteomes" id="UP000381693"/>
    </source>
</evidence>
<dbReference type="SMART" id="SM00382">
    <property type="entry name" value="AAA"/>
    <property type="match status" value="1"/>
</dbReference>
<dbReference type="Gene3D" id="3.40.50.300">
    <property type="entry name" value="P-loop containing nucleotide triphosphate hydrolases"/>
    <property type="match status" value="1"/>
</dbReference>
<gene>
    <name evidence="18" type="primary">ftsK</name>
    <name evidence="18" type="ORF">MAMC_00499</name>
</gene>
<evidence type="ECO:0000256" key="5">
    <source>
        <dbReference type="ARBA" id="ARBA00022692"/>
    </source>
</evidence>
<dbReference type="InterPro" id="IPR036388">
    <property type="entry name" value="WH-like_DNA-bd_sf"/>
</dbReference>
<evidence type="ECO:0000256" key="16">
    <source>
        <dbReference type="SAM" id="Phobius"/>
    </source>
</evidence>
<feature type="compositionally biased region" description="Basic and acidic residues" evidence="15">
    <location>
        <begin position="599"/>
        <end position="608"/>
    </location>
</feature>
<protein>
    <submittedName>
        <fullName evidence="18">DNA translocase FtsK</fullName>
    </submittedName>
</protein>
<evidence type="ECO:0000256" key="9">
    <source>
        <dbReference type="ARBA" id="ARBA00022989"/>
    </source>
</evidence>
<evidence type="ECO:0000313" key="18">
    <source>
        <dbReference type="EMBL" id="VVM05294.1"/>
    </source>
</evidence>
<keyword evidence="19" id="KW-1185">Reference proteome</keyword>